<name>A0AAE1CF53_9PEZI</name>
<dbReference type="Proteomes" id="UP001270362">
    <property type="component" value="Unassembled WGS sequence"/>
</dbReference>
<dbReference type="SUPFAM" id="SSF55961">
    <property type="entry name" value="Bet v1-like"/>
    <property type="match status" value="1"/>
</dbReference>
<feature type="region of interest" description="Disordered" evidence="1">
    <location>
        <begin position="467"/>
        <end position="529"/>
    </location>
</feature>
<sequence>MGGPQHHQPFQSLGPLDWEDIESGALPDLLSSTFADAQTLIDSIPAPTATATATTTTGRARSHTDSAVNLASSPRANLPPQSASLQKEWKECKVGAKENPLGIGVWKLAAKDGKGSWFARRSLHHQLDGSAGFDKWKLALEREFAETLARCAKDGLPGTGNIRGIGAERRVERRVVDGVGALEMFLVSARFPGPTTPRDFVTLLFQSADGEEDAKETSQATRKPRQFMLVSRPCAHPDCPPRPGFIRGRYESVEVIREVPIDRPLRRTRSSVDLSRDDGKLLLPIDADNVAKEAILRSAANVKDRHGATASLPGSPKIAPKTTHEDEPEFAIEWLMVTRSDPGGSVPRFMVEKGTPGGITSDAAKFVEWLSAKNMDELANVTEEEEEDDEDEQDGLAPKEALRRKSTDRHTQKNDFVTARDLPSREHAHTGAEPQGFYGMIAGALGAAGSIVANRVAAFATSTIATDSDEHALSSSSSDTSSEHSYVSAEEGSAAPSLSPSLAELLSTRSSHSHTPSTSSQAPSSHLPPSAAAILSQHDKDLRKLEDRRRKAHEKMIREQERLAHKRRDDTEKDRLALAKLKEKHAREMAKQEEKLARDVRRLEAKRAHEERKVEQRRRKAEEREQRADVLRELEKTRAQRDVAWKEIVILKEQVGELQAQNTMLVARLGREGKGG</sequence>
<gene>
    <name evidence="3" type="ORF">B0T22DRAFT_531754</name>
</gene>
<proteinExistence type="predicted"/>
<comment type="caution">
    <text evidence="3">The sequence shown here is derived from an EMBL/GenBank/DDBJ whole genome shotgun (WGS) entry which is preliminary data.</text>
</comment>
<feature type="compositionally biased region" description="Basic and acidic residues" evidence="1">
    <location>
        <begin position="400"/>
        <end position="413"/>
    </location>
</feature>
<protein>
    <recommendedName>
        <fullName evidence="2">DUF3074 domain-containing protein</fullName>
    </recommendedName>
</protein>
<reference evidence="3" key="2">
    <citation type="submission" date="2023-06" db="EMBL/GenBank/DDBJ databases">
        <authorList>
            <consortium name="Lawrence Berkeley National Laboratory"/>
            <person name="Haridas S."/>
            <person name="Hensen N."/>
            <person name="Bonometti L."/>
            <person name="Westerberg I."/>
            <person name="Brannstrom I.O."/>
            <person name="Guillou S."/>
            <person name="Cros-Aarteil S."/>
            <person name="Calhoun S."/>
            <person name="Kuo A."/>
            <person name="Mondo S."/>
            <person name="Pangilinan J."/>
            <person name="Riley R."/>
            <person name="Labutti K."/>
            <person name="Andreopoulos B."/>
            <person name="Lipzen A."/>
            <person name="Chen C."/>
            <person name="Yanf M."/>
            <person name="Daum C."/>
            <person name="Ng V."/>
            <person name="Clum A."/>
            <person name="Steindorff A."/>
            <person name="Ohm R."/>
            <person name="Martin F."/>
            <person name="Silar P."/>
            <person name="Natvig D."/>
            <person name="Lalanne C."/>
            <person name="Gautier V."/>
            <person name="Ament-Velasquez S.L."/>
            <person name="Kruys A."/>
            <person name="Hutchinson M.I."/>
            <person name="Powell A.J."/>
            <person name="Barry K."/>
            <person name="Miller A.N."/>
            <person name="Grigoriev I.V."/>
            <person name="Debuchy R."/>
            <person name="Gladieux P."/>
            <person name="Thoren M.H."/>
            <person name="Johannesson H."/>
        </authorList>
    </citation>
    <scope>NUCLEOTIDE SEQUENCE</scope>
    <source>
        <strain evidence="3">CBS 314.62</strain>
    </source>
</reference>
<dbReference type="PANTHER" id="PTHR40370">
    <property type="entry name" value="EXPRESSED PROTEIN"/>
    <property type="match status" value="1"/>
</dbReference>
<feature type="region of interest" description="Disordered" evidence="1">
    <location>
        <begin position="380"/>
        <end position="431"/>
    </location>
</feature>
<dbReference type="PANTHER" id="PTHR40370:SF1">
    <property type="entry name" value="DUF3074 DOMAIN-CONTAINING PROTEIN"/>
    <property type="match status" value="1"/>
</dbReference>
<feature type="region of interest" description="Disordered" evidence="1">
    <location>
        <begin position="549"/>
        <end position="571"/>
    </location>
</feature>
<evidence type="ECO:0000256" key="1">
    <source>
        <dbReference type="SAM" id="MobiDB-lite"/>
    </source>
</evidence>
<dbReference type="EMBL" id="JAULSO010000001">
    <property type="protein sequence ID" value="KAK3692232.1"/>
    <property type="molecule type" value="Genomic_DNA"/>
</dbReference>
<evidence type="ECO:0000313" key="3">
    <source>
        <dbReference type="EMBL" id="KAK3692232.1"/>
    </source>
</evidence>
<dbReference type="AlphaFoldDB" id="A0AAE1CF53"/>
<dbReference type="Gene3D" id="3.30.530.20">
    <property type="match status" value="1"/>
</dbReference>
<keyword evidence="4" id="KW-1185">Reference proteome</keyword>
<dbReference type="InterPro" id="IPR024500">
    <property type="entry name" value="DUF3074"/>
</dbReference>
<feature type="compositionally biased region" description="Acidic residues" evidence="1">
    <location>
        <begin position="382"/>
        <end position="394"/>
    </location>
</feature>
<feature type="compositionally biased region" description="Low complexity" evidence="1">
    <location>
        <begin position="473"/>
        <end position="529"/>
    </location>
</feature>
<accession>A0AAE1CF53</accession>
<organism evidence="3 4">
    <name type="scientific">Podospora appendiculata</name>
    <dbReference type="NCBI Taxonomy" id="314037"/>
    <lineage>
        <taxon>Eukaryota</taxon>
        <taxon>Fungi</taxon>
        <taxon>Dikarya</taxon>
        <taxon>Ascomycota</taxon>
        <taxon>Pezizomycotina</taxon>
        <taxon>Sordariomycetes</taxon>
        <taxon>Sordariomycetidae</taxon>
        <taxon>Sordariales</taxon>
        <taxon>Podosporaceae</taxon>
        <taxon>Podospora</taxon>
    </lineage>
</organism>
<feature type="domain" description="DUF3074" evidence="2">
    <location>
        <begin position="117"/>
        <end position="370"/>
    </location>
</feature>
<evidence type="ECO:0000259" key="2">
    <source>
        <dbReference type="Pfam" id="PF11274"/>
    </source>
</evidence>
<feature type="region of interest" description="Disordered" evidence="1">
    <location>
        <begin position="49"/>
        <end position="82"/>
    </location>
</feature>
<evidence type="ECO:0000313" key="4">
    <source>
        <dbReference type="Proteomes" id="UP001270362"/>
    </source>
</evidence>
<dbReference type="InterPro" id="IPR023393">
    <property type="entry name" value="START-like_dom_sf"/>
</dbReference>
<reference evidence="3" key="1">
    <citation type="journal article" date="2023" name="Mol. Phylogenet. Evol.">
        <title>Genome-scale phylogeny and comparative genomics of the fungal order Sordariales.</title>
        <authorList>
            <person name="Hensen N."/>
            <person name="Bonometti L."/>
            <person name="Westerberg I."/>
            <person name="Brannstrom I.O."/>
            <person name="Guillou S."/>
            <person name="Cros-Aarteil S."/>
            <person name="Calhoun S."/>
            <person name="Haridas S."/>
            <person name="Kuo A."/>
            <person name="Mondo S."/>
            <person name="Pangilinan J."/>
            <person name="Riley R."/>
            <person name="LaButti K."/>
            <person name="Andreopoulos B."/>
            <person name="Lipzen A."/>
            <person name="Chen C."/>
            <person name="Yan M."/>
            <person name="Daum C."/>
            <person name="Ng V."/>
            <person name="Clum A."/>
            <person name="Steindorff A."/>
            <person name="Ohm R.A."/>
            <person name="Martin F."/>
            <person name="Silar P."/>
            <person name="Natvig D.O."/>
            <person name="Lalanne C."/>
            <person name="Gautier V."/>
            <person name="Ament-Velasquez S.L."/>
            <person name="Kruys A."/>
            <person name="Hutchinson M.I."/>
            <person name="Powell A.J."/>
            <person name="Barry K."/>
            <person name="Miller A.N."/>
            <person name="Grigoriev I.V."/>
            <person name="Debuchy R."/>
            <person name="Gladieux P."/>
            <person name="Hiltunen Thoren M."/>
            <person name="Johannesson H."/>
        </authorList>
    </citation>
    <scope>NUCLEOTIDE SEQUENCE</scope>
    <source>
        <strain evidence="3">CBS 314.62</strain>
    </source>
</reference>
<dbReference type="Pfam" id="PF11274">
    <property type="entry name" value="DUF3074"/>
    <property type="match status" value="1"/>
</dbReference>
<feature type="compositionally biased region" description="Polar residues" evidence="1">
    <location>
        <begin position="65"/>
        <end position="82"/>
    </location>
</feature>